<evidence type="ECO:0000313" key="1">
    <source>
        <dbReference type="EMBL" id="EGT43307.1"/>
    </source>
</evidence>
<protein>
    <submittedName>
        <fullName evidence="1">Uncharacterized protein</fullName>
    </submittedName>
</protein>
<keyword evidence="2" id="KW-1185">Reference proteome</keyword>
<evidence type="ECO:0000313" key="2">
    <source>
        <dbReference type="Proteomes" id="UP000008068"/>
    </source>
</evidence>
<reference evidence="2" key="1">
    <citation type="submission" date="2011-07" db="EMBL/GenBank/DDBJ databases">
        <authorList>
            <consortium name="Caenorhabditis brenneri Sequencing and Analysis Consortium"/>
            <person name="Wilson R.K."/>
        </authorList>
    </citation>
    <scope>NUCLEOTIDE SEQUENCE [LARGE SCALE GENOMIC DNA]</scope>
    <source>
        <strain evidence="2">PB2801</strain>
    </source>
</reference>
<organism evidence="2">
    <name type="scientific">Caenorhabditis brenneri</name>
    <name type="common">Nematode worm</name>
    <dbReference type="NCBI Taxonomy" id="135651"/>
    <lineage>
        <taxon>Eukaryota</taxon>
        <taxon>Metazoa</taxon>
        <taxon>Ecdysozoa</taxon>
        <taxon>Nematoda</taxon>
        <taxon>Chromadorea</taxon>
        <taxon>Rhabditida</taxon>
        <taxon>Rhabditina</taxon>
        <taxon>Rhabditomorpha</taxon>
        <taxon>Rhabditoidea</taxon>
        <taxon>Rhabditidae</taxon>
        <taxon>Peloderinae</taxon>
        <taxon>Caenorhabditis</taxon>
    </lineage>
</organism>
<accession>G0P2L3</accession>
<gene>
    <name evidence="1" type="ORF">CAEBREN_22645</name>
</gene>
<dbReference type="Proteomes" id="UP000008068">
    <property type="component" value="Unassembled WGS sequence"/>
</dbReference>
<dbReference type="EMBL" id="GL380027">
    <property type="protein sequence ID" value="EGT43307.1"/>
    <property type="molecule type" value="Genomic_DNA"/>
</dbReference>
<proteinExistence type="predicted"/>
<dbReference type="HOGENOM" id="CLU_1994615_0_0_1"/>
<sequence length="125" mass="14177">MYYSNAINAILENLVCLIEQYRIPEKFMEGYSVNALTTNEIRKTIWGCKENPFVPLPENAANVIGAAWTLSLEPQKILFNINGYDIRNSDRPTQDIVSDCEVLTSQDVEWILRGQPPAFTQANIP</sequence>
<dbReference type="AlphaFoldDB" id="G0P2L3"/>
<dbReference type="InParanoid" id="G0P2L3"/>
<name>G0P2L3_CAEBE</name>
<dbReference type="OrthoDB" id="1939479at2759"/>